<evidence type="ECO:0000256" key="4">
    <source>
        <dbReference type="ARBA" id="ARBA00022677"/>
    </source>
</evidence>
<dbReference type="InParanoid" id="A0A6J2Q9H4"/>
<name>A0A6J2Q9H4_COTGO</name>
<comment type="subcellular location">
    <subcellularLocation>
        <location evidence="1">Endoplasmic reticulum membrane</location>
        <topology evidence="1">Multi-pass membrane protein</topology>
    </subcellularLocation>
    <subcellularLocation>
        <location evidence="2">Lipid droplet</location>
    </subcellularLocation>
</comment>
<feature type="transmembrane region" description="Helical" evidence="9">
    <location>
        <begin position="76"/>
        <end position="99"/>
    </location>
</feature>
<keyword evidence="7 9" id="KW-1133">Transmembrane helix</keyword>
<evidence type="ECO:0000256" key="5">
    <source>
        <dbReference type="ARBA" id="ARBA00022692"/>
    </source>
</evidence>
<evidence type="ECO:0000256" key="7">
    <source>
        <dbReference type="ARBA" id="ARBA00022989"/>
    </source>
</evidence>
<evidence type="ECO:0000313" key="10">
    <source>
        <dbReference type="Proteomes" id="UP000504630"/>
    </source>
</evidence>
<dbReference type="Proteomes" id="UP000504630">
    <property type="component" value="Chromosome 8"/>
</dbReference>
<dbReference type="Pfam" id="PF16015">
    <property type="entry name" value="Promethin"/>
    <property type="match status" value="1"/>
</dbReference>
<keyword evidence="5 9" id="KW-0812">Transmembrane</keyword>
<dbReference type="AlphaFoldDB" id="A0A6J2Q9H4"/>
<dbReference type="InterPro" id="IPR029709">
    <property type="entry name" value="LDAF1"/>
</dbReference>
<dbReference type="GO" id="GO:0005789">
    <property type="term" value="C:endoplasmic reticulum membrane"/>
    <property type="evidence" value="ECO:0007669"/>
    <property type="project" value="UniProtKB-SubCell"/>
</dbReference>
<feature type="transmembrane region" description="Helical" evidence="9">
    <location>
        <begin position="49"/>
        <end position="69"/>
    </location>
</feature>
<dbReference type="GO" id="GO:0005811">
    <property type="term" value="C:lipid droplet"/>
    <property type="evidence" value="ECO:0007669"/>
    <property type="project" value="UniProtKB-SubCell"/>
</dbReference>
<keyword evidence="6" id="KW-0256">Endoplasmic reticulum</keyword>
<gene>
    <name evidence="11" type="primary">LOC115012543</name>
</gene>
<evidence type="ECO:0000256" key="9">
    <source>
        <dbReference type="SAM" id="Phobius"/>
    </source>
</evidence>
<dbReference type="PANTHER" id="PTHR14275">
    <property type="entry name" value="PROMETHIN"/>
    <property type="match status" value="1"/>
</dbReference>
<evidence type="ECO:0000256" key="6">
    <source>
        <dbReference type="ARBA" id="ARBA00022824"/>
    </source>
</evidence>
<dbReference type="GeneID" id="115012543"/>
<reference evidence="11" key="1">
    <citation type="submission" date="2025-08" db="UniProtKB">
        <authorList>
            <consortium name="RefSeq"/>
        </authorList>
    </citation>
    <scope>IDENTIFICATION</scope>
</reference>
<evidence type="ECO:0000313" key="11">
    <source>
        <dbReference type="RefSeq" id="XP_029294070.1"/>
    </source>
</evidence>
<organism evidence="10 11">
    <name type="scientific">Cottoperca gobio</name>
    <name type="common">Frogmouth</name>
    <name type="synonym">Aphritis gobio</name>
    <dbReference type="NCBI Taxonomy" id="56716"/>
    <lineage>
        <taxon>Eukaryota</taxon>
        <taxon>Metazoa</taxon>
        <taxon>Chordata</taxon>
        <taxon>Craniata</taxon>
        <taxon>Vertebrata</taxon>
        <taxon>Euteleostomi</taxon>
        <taxon>Actinopterygii</taxon>
        <taxon>Neopterygii</taxon>
        <taxon>Teleostei</taxon>
        <taxon>Neoteleostei</taxon>
        <taxon>Acanthomorphata</taxon>
        <taxon>Eupercaria</taxon>
        <taxon>Perciformes</taxon>
        <taxon>Notothenioidei</taxon>
        <taxon>Bovichtidae</taxon>
        <taxon>Cottoperca</taxon>
    </lineage>
</organism>
<keyword evidence="8 9" id="KW-0472">Membrane</keyword>
<sequence length="157" mass="17616">MEHNNINSETGNHQMFEGLTTRLNHFYDDHKVAQLINTRIGQYLSSHPFLALIVLMFGAMAALPVGMFLSFALVTIIMSAVGFVFFEVFLLIVGGLTLLSVLSGIALFSVMVSVAVNVLYIPISNVLRRYYQNLTKQDKVQEKESECETSRLSETFM</sequence>
<dbReference type="RefSeq" id="XP_029294070.1">
    <property type="nucleotide sequence ID" value="XM_029438210.1"/>
</dbReference>
<keyword evidence="10" id="KW-1185">Reference proteome</keyword>
<evidence type="ECO:0000256" key="2">
    <source>
        <dbReference type="ARBA" id="ARBA00004502"/>
    </source>
</evidence>
<protein>
    <submittedName>
        <fullName evidence="11">Promethin-like</fullName>
    </submittedName>
</protein>
<proteinExistence type="inferred from homology"/>
<dbReference type="PANTHER" id="PTHR14275:SF0">
    <property type="entry name" value="LIPID DROPLET ASSEMBLY FACTOR 1"/>
    <property type="match status" value="1"/>
</dbReference>
<dbReference type="OrthoDB" id="9943433at2759"/>
<dbReference type="KEGG" id="cgob:115012543"/>
<evidence type="ECO:0000256" key="3">
    <source>
        <dbReference type="ARBA" id="ARBA00007618"/>
    </source>
</evidence>
<comment type="similarity">
    <text evidence="3">Belongs to the LDAF1 family.</text>
</comment>
<evidence type="ECO:0000256" key="8">
    <source>
        <dbReference type="ARBA" id="ARBA00023136"/>
    </source>
</evidence>
<feature type="transmembrane region" description="Helical" evidence="9">
    <location>
        <begin position="105"/>
        <end position="127"/>
    </location>
</feature>
<keyword evidence="4" id="KW-0551">Lipid droplet</keyword>
<accession>A0A6J2Q9H4</accession>
<evidence type="ECO:0000256" key="1">
    <source>
        <dbReference type="ARBA" id="ARBA00004477"/>
    </source>
</evidence>